<protein>
    <submittedName>
        <fullName evidence="2">Uncharacterized protein</fullName>
    </submittedName>
</protein>
<dbReference type="RefSeq" id="XP_018297979.1">
    <property type="nucleotide sequence ID" value="XM_018430309.1"/>
</dbReference>
<feature type="region of interest" description="Disordered" evidence="1">
    <location>
        <begin position="107"/>
        <end position="127"/>
    </location>
</feature>
<feature type="compositionally biased region" description="Basic and acidic residues" evidence="1">
    <location>
        <begin position="118"/>
        <end position="127"/>
    </location>
</feature>
<evidence type="ECO:0000256" key="1">
    <source>
        <dbReference type="SAM" id="MobiDB-lite"/>
    </source>
</evidence>
<dbReference type="InParanoid" id="A0A167QMQ6"/>
<evidence type="ECO:0000313" key="3">
    <source>
        <dbReference type="Proteomes" id="UP000077315"/>
    </source>
</evidence>
<dbReference type="AlphaFoldDB" id="A0A167QMQ6"/>
<dbReference type="EMBL" id="KV440972">
    <property type="protein sequence ID" value="OAD79939.1"/>
    <property type="molecule type" value="Genomic_DNA"/>
</dbReference>
<sequence>MDMDMDMDVDVKEGYRREGDYSSSPLGFLKELAPEKLELTQDQSYPGSTANSIQEENVIHSYCFRRGPMVQLHPSNTWPIGYLSPVGMLSGSLMYTIEDNLLDPHEIRHSSKRTNPSHTDDTFERLDRRKEPGKKYWSKRKRSIAEDVRDRKMQKISSNLANDIARSLSFTDPDSNPRSTQDVDDIEMLITPDTKDPSHLLQTSPALSTSNLSSIHGFPSNGCPVSQTQRVYRKCARPFGTRRSGDTAMHSLASGRDSSPIPTLRRISLSGALSPAIDLDQWLMMQAHRQQISVQDYKLLFQEKKKQLQQCLQKLHTSHPTNSDTQRYEEIKENLGKILSIADELSGDHSLSFAEIFPEWRECEGHLNKLASYVQSIEDMKHLNSQTIPRTNDLLHDIKYLQSVLEDKHNLYGECLVQNGLEWKTMGMPVDEHLLAATKGWFYSLSIGLLRELDTECSKAQSLVTNMRELVNSALGEKLMAAILHGIEFISGSTALIGLPSRKLTFGCRVLATVYGHWISENLGYLNERQLAEFMAGTTNTPSTPTNINVPKAIRTDLRLMQCLESMARVLAALQTLQEVDSGQKSVAKGVFHPSLLRDVDDDDPFDGETVLENLTSLLVEITVRTVAVIETSRVQITKLNTAKSANIMVNPQMALVYMQEALLSFADQILELSGRDWQTGARLQRLHAHLEDMENEFAVQ</sequence>
<reference evidence="3" key="1">
    <citation type="submission" date="2015-06" db="EMBL/GenBank/DDBJ databases">
        <title>Expansion of signal transduction pathways in fungi by whole-genome duplication.</title>
        <authorList>
            <consortium name="DOE Joint Genome Institute"/>
            <person name="Corrochano L.M."/>
            <person name="Kuo A."/>
            <person name="Marcet-Houben M."/>
            <person name="Polaino S."/>
            <person name="Salamov A."/>
            <person name="Villalobos J.M."/>
            <person name="Alvarez M.I."/>
            <person name="Avalos J."/>
            <person name="Benito E.P."/>
            <person name="Benoit I."/>
            <person name="Burger G."/>
            <person name="Camino L.P."/>
            <person name="Canovas D."/>
            <person name="Cerda-Olmedo E."/>
            <person name="Cheng J.-F."/>
            <person name="Dominguez A."/>
            <person name="Elias M."/>
            <person name="Eslava A.P."/>
            <person name="Glaser F."/>
            <person name="Grimwood J."/>
            <person name="Gutierrez G."/>
            <person name="Heitman J."/>
            <person name="Henrissat B."/>
            <person name="Iturriaga E.A."/>
            <person name="Lang B.F."/>
            <person name="Lavin J.L."/>
            <person name="Lee S."/>
            <person name="Li W."/>
            <person name="Lindquist E."/>
            <person name="Lopez-Garcia S."/>
            <person name="Luque E.M."/>
            <person name="Marcos A.T."/>
            <person name="Martin J."/>
            <person name="McCluskey K."/>
            <person name="Medina H.R."/>
            <person name="Miralles-Duran A."/>
            <person name="Miyazaki A."/>
            <person name="Munoz-Torres E."/>
            <person name="Oguiza J.A."/>
            <person name="Ohm R."/>
            <person name="Olmedo M."/>
            <person name="Orejas M."/>
            <person name="Ortiz-Castellanos L."/>
            <person name="Pisabarro A.G."/>
            <person name="Rodriguez-Romero J."/>
            <person name="Ruiz-Herrera J."/>
            <person name="Ruiz-Vazquez R."/>
            <person name="Sanz C."/>
            <person name="Schackwitz W."/>
            <person name="Schmutz J."/>
            <person name="Shahriari M."/>
            <person name="Shelest E."/>
            <person name="Silva-Franco F."/>
            <person name="Soanes D."/>
            <person name="Syed K."/>
            <person name="Tagua V.G."/>
            <person name="Talbot N.J."/>
            <person name="Thon M."/>
            <person name="De vries R.P."/>
            <person name="Wiebenga A."/>
            <person name="Yadav J.S."/>
            <person name="Braun E.L."/>
            <person name="Baker S."/>
            <person name="Garre V."/>
            <person name="Horwitz B."/>
            <person name="Torres-Martinez S."/>
            <person name="Idnurm A."/>
            <person name="Herrera-Estrella A."/>
            <person name="Gabaldon T."/>
            <person name="Grigoriev I.V."/>
        </authorList>
    </citation>
    <scope>NUCLEOTIDE SEQUENCE [LARGE SCALE GENOMIC DNA]</scope>
    <source>
        <strain evidence="3">NRRL 1555(-)</strain>
    </source>
</reference>
<dbReference type="STRING" id="763407.A0A167QMQ6"/>
<dbReference type="Proteomes" id="UP000077315">
    <property type="component" value="Unassembled WGS sequence"/>
</dbReference>
<proteinExistence type="predicted"/>
<dbReference type="OrthoDB" id="2162799at2759"/>
<organism evidence="2 3">
    <name type="scientific">Phycomyces blakesleeanus (strain ATCC 8743b / DSM 1359 / FGSC 10004 / NBRC 33097 / NRRL 1555)</name>
    <dbReference type="NCBI Taxonomy" id="763407"/>
    <lineage>
        <taxon>Eukaryota</taxon>
        <taxon>Fungi</taxon>
        <taxon>Fungi incertae sedis</taxon>
        <taxon>Mucoromycota</taxon>
        <taxon>Mucoromycotina</taxon>
        <taxon>Mucoromycetes</taxon>
        <taxon>Mucorales</taxon>
        <taxon>Phycomycetaceae</taxon>
        <taxon>Phycomyces</taxon>
    </lineage>
</organism>
<dbReference type="GeneID" id="28991215"/>
<name>A0A167QMQ6_PHYB8</name>
<accession>A0A167QMQ6</accession>
<dbReference type="VEuPathDB" id="FungiDB:PHYBLDRAFT_139951"/>
<evidence type="ECO:0000313" key="2">
    <source>
        <dbReference type="EMBL" id="OAD79939.1"/>
    </source>
</evidence>
<keyword evidence="3" id="KW-1185">Reference proteome</keyword>
<gene>
    <name evidence="2" type="ORF">PHYBLDRAFT_139951</name>
</gene>
<feature type="region of interest" description="Disordered" evidence="1">
    <location>
        <begin position="238"/>
        <end position="260"/>
    </location>
</feature>